<dbReference type="AlphaFoldDB" id="A0AA35YBM4"/>
<evidence type="ECO:0000313" key="2">
    <source>
        <dbReference type="Proteomes" id="UP001177003"/>
    </source>
</evidence>
<reference evidence="1" key="1">
    <citation type="submission" date="2023-04" db="EMBL/GenBank/DDBJ databases">
        <authorList>
            <person name="Vijverberg K."/>
            <person name="Xiong W."/>
            <person name="Schranz E."/>
        </authorList>
    </citation>
    <scope>NUCLEOTIDE SEQUENCE</scope>
</reference>
<gene>
    <name evidence="1" type="ORF">LSALG_LOCUS6920</name>
</gene>
<dbReference type="EMBL" id="OX465086">
    <property type="protein sequence ID" value="CAI9266356.1"/>
    <property type="molecule type" value="Genomic_DNA"/>
</dbReference>
<name>A0AA35YBM4_LACSI</name>
<proteinExistence type="predicted"/>
<dbReference type="Proteomes" id="UP001177003">
    <property type="component" value="Chromosome 0"/>
</dbReference>
<keyword evidence="2" id="KW-1185">Reference proteome</keyword>
<organism evidence="1 2">
    <name type="scientific">Lactuca saligna</name>
    <name type="common">Willowleaf lettuce</name>
    <dbReference type="NCBI Taxonomy" id="75948"/>
    <lineage>
        <taxon>Eukaryota</taxon>
        <taxon>Viridiplantae</taxon>
        <taxon>Streptophyta</taxon>
        <taxon>Embryophyta</taxon>
        <taxon>Tracheophyta</taxon>
        <taxon>Spermatophyta</taxon>
        <taxon>Magnoliopsida</taxon>
        <taxon>eudicotyledons</taxon>
        <taxon>Gunneridae</taxon>
        <taxon>Pentapetalae</taxon>
        <taxon>asterids</taxon>
        <taxon>campanulids</taxon>
        <taxon>Asterales</taxon>
        <taxon>Asteraceae</taxon>
        <taxon>Cichorioideae</taxon>
        <taxon>Cichorieae</taxon>
        <taxon>Lactucinae</taxon>
        <taxon>Lactuca</taxon>
    </lineage>
</organism>
<sequence>MVSLANSSKTPSITEQTASSVMLNIKPNQNLILDLDSSKYADSLKHMIECLRYSPLVQPLMMDENVPLVHLFKAFSIASYQHSEAMITFEVDSHKTSISKARSSRMQGIYSTVVVVYLESISSSTILEMFYLMGYLENLSLVSKFKKPNLPPMWNGLFTPLFKSFSE</sequence>
<protein>
    <submittedName>
        <fullName evidence="1">Uncharacterized protein</fullName>
    </submittedName>
</protein>
<evidence type="ECO:0000313" key="1">
    <source>
        <dbReference type="EMBL" id="CAI9266356.1"/>
    </source>
</evidence>
<accession>A0AA35YBM4</accession>